<dbReference type="Pfam" id="PF13091">
    <property type="entry name" value="PLDc_2"/>
    <property type="match status" value="2"/>
</dbReference>
<dbReference type="CDD" id="cd09159">
    <property type="entry name" value="PLDc_ybhO_like_2"/>
    <property type="match status" value="1"/>
</dbReference>
<feature type="domain" description="PLD phosphodiesterase" evidence="1">
    <location>
        <begin position="281"/>
        <end position="307"/>
    </location>
</feature>
<dbReference type="InterPro" id="IPR025202">
    <property type="entry name" value="PLD-like_dom"/>
</dbReference>
<dbReference type="InterPro" id="IPR001736">
    <property type="entry name" value="PLipase_D/transphosphatidylase"/>
</dbReference>
<dbReference type="SUPFAM" id="SSF56024">
    <property type="entry name" value="Phospholipase D/nuclease"/>
    <property type="match status" value="2"/>
</dbReference>
<dbReference type="OrthoDB" id="9762009at2"/>
<gene>
    <name evidence="2" type="ORF">DQ400_18740</name>
</gene>
<evidence type="ECO:0000259" key="1">
    <source>
        <dbReference type="PROSITE" id="PS50035"/>
    </source>
</evidence>
<dbReference type="AlphaFoldDB" id="A0A365TIJ5"/>
<dbReference type="Proteomes" id="UP000252204">
    <property type="component" value="Unassembled WGS sequence"/>
</dbReference>
<dbReference type="EMBL" id="QNTU01000020">
    <property type="protein sequence ID" value="RBI65286.1"/>
    <property type="molecule type" value="Genomic_DNA"/>
</dbReference>
<dbReference type="GO" id="GO:0032049">
    <property type="term" value="P:cardiolipin biosynthetic process"/>
    <property type="evidence" value="ECO:0007669"/>
    <property type="project" value="UniProtKB-ARBA"/>
</dbReference>
<evidence type="ECO:0000313" key="2">
    <source>
        <dbReference type="EMBL" id="RBI65286.1"/>
    </source>
</evidence>
<accession>A0A365TIJ5</accession>
<dbReference type="GO" id="GO:0008808">
    <property type="term" value="F:cardiolipin synthase activity"/>
    <property type="evidence" value="ECO:0007669"/>
    <property type="project" value="TreeGrafter"/>
</dbReference>
<dbReference type="PANTHER" id="PTHR21248">
    <property type="entry name" value="CARDIOLIPIN SYNTHASE"/>
    <property type="match status" value="1"/>
</dbReference>
<reference evidence="3" key="1">
    <citation type="submission" date="2018-06" db="EMBL/GenBank/DDBJ databases">
        <title>Whole genome sequencing of four bacterial strains from South Shetland trench revealing bio-synthetic gene clusters.</title>
        <authorList>
            <person name="Abdel-Mageed W.M."/>
            <person name="Lehri B."/>
            <person name="Jarmusch S."/>
            <person name="Miranda K."/>
            <person name="Goodfellow M."/>
            <person name="Jaspars M."/>
            <person name="Karlyshev A.V."/>
        </authorList>
    </citation>
    <scope>NUCLEOTIDE SEQUENCE [LARGE SCALE GENOMIC DNA]</scope>
    <source>
        <strain evidence="3">SST4</strain>
    </source>
</reference>
<name>A0A365TIJ5_9GAMM</name>
<comment type="caution">
    <text evidence="2">The sequence shown here is derived from an EMBL/GenBank/DDBJ whole genome shotgun (WGS) entry which is preliminary data.</text>
</comment>
<dbReference type="CDD" id="cd09110">
    <property type="entry name" value="PLDc_CLS_1"/>
    <property type="match status" value="1"/>
</dbReference>
<protein>
    <submittedName>
        <fullName evidence="2">Phosphatidylserine/phosphatidylglycerophosphate/ cardiolipin synthase family protein</fullName>
    </submittedName>
</protein>
<dbReference type="PANTHER" id="PTHR21248:SF23">
    <property type="entry name" value="CARDIOLIPIN SYNTHASE B"/>
    <property type="match status" value="1"/>
</dbReference>
<proteinExistence type="predicted"/>
<sequence>MEPTWREGNRIQLLPGAEHYVPALLDALGEAEESILFEQYLVASGRFASRVISALCDASHRGVQVFVLFDAYGAKGLDKQDRQRLEQAGVVIREFNPPLSFRRGSIFSRDHRKLLLVDSKVAFTGGFCIIDEFLGEWYDVVARIEGPVVQDWLSLFIGLWQSQATKGAETAPTFEGARYSLEPWFIGSFARVIWGRGYRQQAIRFSLLQQIESAQQTICLCTPYFLPTPSLKRKLAAAAKRGVDVQLLVAGKGHDHPTIFHAGRRHYTFLMNAGVKIYEYSSRFIHAKYAAVDDWVTIGSCNFDHWSLRWNLEANQEVQDVEFADETRRLFAQNIAASEKIDPTEWASRPHYQKLKETMAGTLTAYLTRLR</sequence>
<dbReference type="PROSITE" id="PS50035">
    <property type="entry name" value="PLD"/>
    <property type="match status" value="2"/>
</dbReference>
<keyword evidence="3" id="KW-1185">Reference proteome</keyword>
<dbReference type="GO" id="GO:0016020">
    <property type="term" value="C:membrane"/>
    <property type="evidence" value="ECO:0007669"/>
    <property type="project" value="TreeGrafter"/>
</dbReference>
<feature type="domain" description="PLD phosphodiesterase" evidence="1">
    <location>
        <begin position="106"/>
        <end position="133"/>
    </location>
</feature>
<organism evidence="2 3">
    <name type="scientific">Vreelandella sulfidaeris</name>
    <dbReference type="NCBI Taxonomy" id="115553"/>
    <lineage>
        <taxon>Bacteria</taxon>
        <taxon>Pseudomonadati</taxon>
        <taxon>Pseudomonadota</taxon>
        <taxon>Gammaproteobacteria</taxon>
        <taxon>Oceanospirillales</taxon>
        <taxon>Halomonadaceae</taxon>
        <taxon>Vreelandella</taxon>
    </lineage>
</organism>
<dbReference type="RefSeq" id="WP_113271189.1">
    <property type="nucleotide sequence ID" value="NZ_QNTU01000020.1"/>
</dbReference>
<dbReference type="Gene3D" id="3.30.870.10">
    <property type="entry name" value="Endonuclease Chain A"/>
    <property type="match status" value="2"/>
</dbReference>
<evidence type="ECO:0000313" key="3">
    <source>
        <dbReference type="Proteomes" id="UP000252204"/>
    </source>
</evidence>